<evidence type="ECO:0000313" key="3">
    <source>
        <dbReference type="EMBL" id="OQR76868.1"/>
    </source>
</evidence>
<feature type="compositionally biased region" description="Basic and acidic residues" evidence="1">
    <location>
        <begin position="113"/>
        <end position="144"/>
    </location>
</feature>
<dbReference type="InParanoid" id="A0A1V9XU31"/>
<keyword evidence="2" id="KW-0812">Transmembrane</keyword>
<proteinExistence type="predicted"/>
<evidence type="ECO:0000256" key="2">
    <source>
        <dbReference type="SAM" id="Phobius"/>
    </source>
</evidence>
<accession>A0A1V9XU31</accession>
<feature type="transmembrane region" description="Helical" evidence="2">
    <location>
        <begin position="18"/>
        <end position="34"/>
    </location>
</feature>
<organism evidence="3 4">
    <name type="scientific">Tropilaelaps mercedesae</name>
    <dbReference type="NCBI Taxonomy" id="418985"/>
    <lineage>
        <taxon>Eukaryota</taxon>
        <taxon>Metazoa</taxon>
        <taxon>Ecdysozoa</taxon>
        <taxon>Arthropoda</taxon>
        <taxon>Chelicerata</taxon>
        <taxon>Arachnida</taxon>
        <taxon>Acari</taxon>
        <taxon>Parasitiformes</taxon>
        <taxon>Mesostigmata</taxon>
        <taxon>Gamasina</taxon>
        <taxon>Dermanyssoidea</taxon>
        <taxon>Laelapidae</taxon>
        <taxon>Tropilaelaps</taxon>
    </lineage>
</organism>
<reference evidence="3 4" key="1">
    <citation type="journal article" date="2017" name="Gigascience">
        <title>Draft genome of the honey bee ectoparasitic mite, Tropilaelaps mercedesae, is shaped by the parasitic life history.</title>
        <authorList>
            <person name="Dong X."/>
            <person name="Armstrong S.D."/>
            <person name="Xia D."/>
            <person name="Makepeace B.L."/>
            <person name="Darby A.C."/>
            <person name="Kadowaki T."/>
        </authorList>
    </citation>
    <scope>NUCLEOTIDE SEQUENCE [LARGE SCALE GENOMIC DNA]</scope>
    <source>
        <strain evidence="3">Wuxi-XJTLU</strain>
    </source>
</reference>
<evidence type="ECO:0000313" key="4">
    <source>
        <dbReference type="Proteomes" id="UP000192247"/>
    </source>
</evidence>
<sequence>MTSQCRNWQSAVASKDEETVIVVLPFFLAIVFISRMRSKPVLHNGGGYSKMHRVVLALLLFCIVVSLCGGIVESMPDGRHQVSLIGRLREETLRYETEIHHHGPPEDDNGDIDGDHEHEHGRGHDNDHGNKSIAEPFEKPVDRF</sequence>
<comment type="caution">
    <text evidence="3">The sequence shown here is derived from an EMBL/GenBank/DDBJ whole genome shotgun (WGS) entry which is preliminary data.</text>
</comment>
<gene>
    <name evidence="3" type="ORF">BIW11_07499</name>
</gene>
<feature type="compositionally biased region" description="Basic and acidic residues" evidence="1">
    <location>
        <begin position="95"/>
        <end position="105"/>
    </location>
</feature>
<protein>
    <submittedName>
        <fullName evidence="3">Uncharacterized protein</fullName>
    </submittedName>
</protein>
<keyword evidence="4" id="KW-1185">Reference proteome</keyword>
<feature type="transmembrane region" description="Helical" evidence="2">
    <location>
        <begin position="54"/>
        <end position="72"/>
    </location>
</feature>
<dbReference type="Proteomes" id="UP000192247">
    <property type="component" value="Unassembled WGS sequence"/>
</dbReference>
<name>A0A1V9XU31_9ACAR</name>
<evidence type="ECO:0000256" key="1">
    <source>
        <dbReference type="SAM" id="MobiDB-lite"/>
    </source>
</evidence>
<dbReference type="AlphaFoldDB" id="A0A1V9XU31"/>
<keyword evidence="2" id="KW-1133">Transmembrane helix</keyword>
<keyword evidence="2" id="KW-0472">Membrane</keyword>
<feature type="region of interest" description="Disordered" evidence="1">
    <location>
        <begin position="95"/>
        <end position="144"/>
    </location>
</feature>
<dbReference type="EMBL" id="MNPL01004266">
    <property type="protein sequence ID" value="OQR76868.1"/>
    <property type="molecule type" value="Genomic_DNA"/>
</dbReference>